<evidence type="ECO:0000256" key="1">
    <source>
        <dbReference type="SAM" id="MobiDB-lite"/>
    </source>
</evidence>
<accession>A0AAW9JWA7</accession>
<comment type="caution">
    <text evidence="2">The sequence shown here is derived from an EMBL/GenBank/DDBJ whole genome shotgun (WGS) entry which is preliminary data.</text>
</comment>
<name>A0AAW9JWA7_CARML</name>
<organism evidence="2 3">
    <name type="scientific">Carnobacterium maltaromaticum</name>
    <name type="common">Carnobacterium piscicola</name>
    <dbReference type="NCBI Taxonomy" id="2751"/>
    <lineage>
        <taxon>Bacteria</taxon>
        <taxon>Bacillati</taxon>
        <taxon>Bacillota</taxon>
        <taxon>Bacilli</taxon>
        <taxon>Lactobacillales</taxon>
        <taxon>Carnobacteriaceae</taxon>
        <taxon>Carnobacterium</taxon>
    </lineage>
</organism>
<evidence type="ECO:0000313" key="3">
    <source>
        <dbReference type="Proteomes" id="UP001290462"/>
    </source>
</evidence>
<dbReference type="RefSeq" id="WP_322809949.1">
    <property type="nucleotide sequence ID" value="NZ_JAVBVO010000042.1"/>
</dbReference>
<reference evidence="2" key="1">
    <citation type="submission" date="2023-08" db="EMBL/GenBank/DDBJ databases">
        <title>Genomic characterization of piscicolin 126 produced by Carnobacterium maltaromaticum CM22 strain isolated from salmon (Salmo salar).</title>
        <authorList>
            <person name="Gonzalez-Gragera E."/>
            <person name="Garcia-Lopez J.D."/>
            <person name="Teso-Perez C."/>
            <person name="Gimenez-Hernandez I."/>
            <person name="Peralta-Sanchez J.M."/>
            <person name="Valdivia E."/>
            <person name="Montalban-Lopez M."/>
            <person name="Martin-Platero A.M."/>
            <person name="Banos A."/>
            <person name="Martinez-Bueno M."/>
        </authorList>
    </citation>
    <scope>NUCLEOTIDE SEQUENCE</scope>
    <source>
        <strain evidence="2">CM22</strain>
    </source>
</reference>
<dbReference type="Proteomes" id="UP001290462">
    <property type="component" value="Unassembled WGS sequence"/>
</dbReference>
<dbReference type="AlphaFoldDB" id="A0AAW9JWA7"/>
<gene>
    <name evidence="2" type="ORF">RAK27_19365</name>
</gene>
<feature type="region of interest" description="Disordered" evidence="1">
    <location>
        <begin position="240"/>
        <end position="269"/>
    </location>
</feature>
<sequence>MANTITQIPLKAGALGKIITLTEDVKVRVQGMQNEVIKYAATSEAISELEIFVQNPKKGKHSEAMQELEVGDLKIMPMLPQQRGGFQQNSISFVKLVLLADKVEVKGAADINNFNVQENSITDIKTNAGSKLEFISKHVDYEKMLGDIRFVNAVAKEEYFDGQKTGEYEGYEVTVSSDKLNATFTFLVSDLETDYSQFRPLVDLVEFVDPQISSLFEDVSSVERGGINISLKADTVRKKVNAAAKPEHAQPQKPQEKQLEQNPKSDKKP</sequence>
<protein>
    <submittedName>
        <fullName evidence="2">Uncharacterized protein</fullName>
    </submittedName>
</protein>
<dbReference type="EMBL" id="JAVBVO010000042">
    <property type="protein sequence ID" value="MDZ5760807.1"/>
    <property type="molecule type" value="Genomic_DNA"/>
</dbReference>
<evidence type="ECO:0000313" key="2">
    <source>
        <dbReference type="EMBL" id="MDZ5760807.1"/>
    </source>
</evidence>
<proteinExistence type="predicted"/>
<feature type="compositionally biased region" description="Basic and acidic residues" evidence="1">
    <location>
        <begin position="245"/>
        <end position="269"/>
    </location>
</feature>